<dbReference type="Pfam" id="PF16493">
    <property type="entry name" value="Meis_PKNOX_N"/>
    <property type="match status" value="1"/>
</dbReference>
<gene>
    <name evidence="3" type="ORF">ECPE_LOCUS8002</name>
</gene>
<reference evidence="3 4" key="2">
    <citation type="submission" date="2018-11" db="EMBL/GenBank/DDBJ databases">
        <authorList>
            <consortium name="Pathogen Informatics"/>
        </authorList>
    </citation>
    <scope>NUCLEOTIDE SEQUENCE [LARGE SCALE GENOMIC DNA]</scope>
    <source>
        <strain evidence="3 4">Egypt</strain>
    </source>
</reference>
<reference evidence="5" key="1">
    <citation type="submission" date="2016-06" db="UniProtKB">
        <authorList>
            <consortium name="WormBaseParasite"/>
        </authorList>
    </citation>
    <scope>IDENTIFICATION</scope>
</reference>
<feature type="domain" description="MEIS N-terminal" evidence="2">
    <location>
        <begin position="59"/>
        <end position="114"/>
    </location>
</feature>
<dbReference type="WBParaSite" id="ECPE_0000802301-mRNA-1">
    <property type="protein sequence ID" value="ECPE_0000802301-mRNA-1"/>
    <property type="gene ID" value="ECPE_0000802301"/>
</dbReference>
<accession>A0A183AM17</accession>
<dbReference type="EMBL" id="UZAN01045379">
    <property type="protein sequence ID" value="VDP82538.1"/>
    <property type="molecule type" value="Genomic_DNA"/>
</dbReference>
<sequence>MSWTDQFTGPTTAGATNGTPKCENCYEQNGGYKFQHSTMNVVFIVVNVTNLLMHDFSLLFHPLFPLLALIFEKCELATCTPRDESSRTSGDICSSDSFQEDISIFTKEVSELHKSVILIGYKSHSINRSNRNSLDNSIGTNSFVIHKITKCTIVITHHTCSSHALSRSTGGLPTCYSPPLHPLMED</sequence>
<dbReference type="Proteomes" id="UP000272942">
    <property type="component" value="Unassembled WGS sequence"/>
</dbReference>
<dbReference type="InterPro" id="IPR032453">
    <property type="entry name" value="PKNOX/Meis_N"/>
</dbReference>
<evidence type="ECO:0000313" key="5">
    <source>
        <dbReference type="WBParaSite" id="ECPE_0000802301-mRNA-1"/>
    </source>
</evidence>
<keyword evidence="1" id="KW-0539">Nucleus</keyword>
<organism evidence="5">
    <name type="scientific">Echinostoma caproni</name>
    <dbReference type="NCBI Taxonomy" id="27848"/>
    <lineage>
        <taxon>Eukaryota</taxon>
        <taxon>Metazoa</taxon>
        <taxon>Spiralia</taxon>
        <taxon>Lophotrochozoa</taxon>
        <taxon>Platyhelminthes</taxon>
        <taxon>Trematoda</taxon>
        <taxon>Digenea</taxon>
        <taxon>Plagiorchiida</taxon>
        <taxon>Echinostomata</taxon>
        <taxon>Echinostomatoidea</taxon>
        <taxon>Echinostomatidae</taxon>
        <taxon>Echinostoma</taxon>
    </lineage>
</organism>
<evidence type="ECO:0000259" key="2">
    <source>
        <dbReference type="Pfam" id="PF16493"/>
    </source>
</evidence>
<name>A0A183AM17_9TREM</name>
<dbReference type="AlphaFoldDB" id="A0A183AM17"/>
<proteinExistence type="predicted"/>
<protein>
    <recommendedName>
        <fullName evidence="2">MEIS N-terminal domain-containing protein</fullName>
    </recommendedName>
</protein>
<keyword evidence="4" id="KW-1185">Reference proteome</keyword>
<dbReference type="OrthoDB" id="10056939at2759"/>
<evidence type="ECO:0000313" key="3">
    <source>
        <dbReference type="EMBL" id="VDP82538.1"/>
    </source>
</evidence>
<evidence type="ECO:0000256" key="1">
    <source>
        <dbReference type="ARBA" id="ARBA00023242"/>
    </source>
</evidence>
<evidence type="ECO:0000313" key="4">
    <source>
        <dbReference type="Proteomes" id="UP000272942"/>
    </source>
</evidence>